<evidence type="ECO:0000313" key="3">
    <source>
        <dbReference type="Proteomes" id="UP000198611"/>
    </source>
</evidence>
<feature type="transmembrane region" description="Helical" evidence="1">
    <location>
        <begin position="159"/>
        <end position="179"/>
    </location>
</feature>
<organism evidence="2 3">
    <name type="scientific">Thiohalospira halophila DSM 15071</name>
    <dbReference type="NCBI Taxonomy" id="1123397"/>
    <lineage>
        <taxon>Bacteria</taxon>
        <taxon>Pseudomonadati</taxon>
        <taxon>Pseudomonadota</taxon>
        <taxon>Gammaproteobacteria</taxon>
        <taxon>Thiohalospirales</taxon>
        <taxon>Thiohalospiraceae</taxon>
        <taxon>Thiohalospira</taxon>
    </lineage>
</organism>
<feature type="transmembrane region" description="Helical" evidence="1">
    <location>
        <begin position="102"/>
        <end position="121"/>
    </location>
</feature>
<feature type="transmembrane region" description="Helical" evidence="1">
    <location>
        <begin position="7"/>
        <end position="25"/>
    </location>
</feature>
<accession>A0A1I1V3N2</accession>
<dbReference type="OrthoDB" id="5800938at2"/>
<feature type="transmembrane region" description="Helical" evidence="1">
    <location>
        <begin position="128"/>
        <end position="147"/>
    </location>
</feature>
<sequence>MIGRKNIVFGFLYLVITAALGPYMVTQLHPDVGAAAQERQQSMARLQQLAASDFEENLEPLTGAEIARANTEALLAQSTFDNARAPIDGIKAGPHAHGNLEALLNIAVGIALVFIAVAPIFKQVISWVFIVGALLHSGVLYLTQFGVTLGGLTSILQPIGPPLVLLGLLLAGIAAAMGWRGEPVRD</sequence>
<reference evidence="2 3" key="1">
    <citation type="submission" date="2016-10" db="EMBL/GenBank/DDBJ databases">
        <authorList>
            <person name="de Groot N.N."/>
        </authorList>
    </citation>
    <scope>NUCLEOTIDE SEQUENCE [LARGE SCALE GENOMIC DNA]</scope>
    <source>
        <strain evidence="2 3">HL3</strain>
    </source>
</reference>
<proteinExistence type="predicted"/>
<gene>
    <name evidence="2" type="ORF">SAMN05660831_02249</name>
</gene>
<dbReference type="EMBL" id="FOMJ01000008">
    <property type="protein sequence ID" value="SFD75693.1"/>
    <property type="molecule type" value="Genomic_DNA"/>
</dbReference>
<evidence type="ECO:0000256" key="1">
    <source>
        <dbReference type="SAM" id="Phobius"/>
    </source>
</evidence>
<dbReference type="AlphaFoldDB" id="A0A1I1V3N2"/>
<dbReference type="STRING" id="1123397.SAMN05660831_02249"/>
<keyword evidence="1" id="KW-0812">Transmembrane</keyword>
<keyword evidence="1" id="KW-1133">Transmembrane helix</keyword>
<keyword evidence="1" id="KW-0472">Membrane</keyword>
<dbReference type="RefSeq" id="WP_093428869.1">
    <property type="nucleotide sequence ID" value="NZ_FOMJ01000008.1"/>
</dbReference>
<name>A0A1I1V3N2_9GAMM</name>
<protein>
    <submittedName>
        <fullName evidence="2">Uncharacterized protein</fullName>
    </submittedName>
</protein>
<keyword evidence="3" id="KW-1185">Reference proteome</keyword>
<dbReference type="Proteomes" id="UP000198611">
    <property type="component" value="Unassembled WGS sequence"/>
</dbReference>
<evidence type="ECO:0000313" key="2">
    <source>
        <dbReference type="EMBL" id="SFD75693.1"/>
    </source>
</evidence>